<protein>
    <submittedName>
        <fullName evidence="1">Uncharacterized protein</fullName>
    </submittedName>
</protein>
<comment type="caution">
    <text evidence="1">The sequence shown here is derived from an EMBL/GenBank/DDBJ whole genome shotgun (WGS) entry which is preliminary data.</text>
</comment>
<sequence length="99" mass="11140">MAKIRDKAYVLNREKYKAIKKYDHQQMEDFCTSIYESGYRTGYETGCKAAAETISKNIVSNIRIDTINEVLQAAAQVKGIGPKKLEEISAILEAGHEKI</sequence>
<evidence type="ECO:0000313" key="2">
    <source>
        <dbReference type="Proteomes" id="UP001470288"/>
    </source>
</evidence>
<dbReference type="Proteomes" id="UP001470288">
    <property type="component" value="Unassembled WGS sequence"/>
</dbReference>
<name>A0ABV1I116_9FIRM</name>
<gene>
    <name evidence="1" type="ORF">WMO62_04450</name>
</gene>
<accession>A0ABV1I116</accession>
<dbReference type="RefSeq" id="WP_349143944.1">
    <property type="nucleotide sequence ID" value="NZ_JBBMFC010000006.1"/>
</dbReference>
<evidence type="ECO:0000313" key="1">
    <source>
        <dbReference type="EMBL" id="MEQ2578095.1"/>
    </source>
</evidence>
<reference evidence="1 2" key="1">
    <citation type="submission" date="2024-03" db="EMBL/GenBank/DDBJ databases">
        <title>Human intestinal bacterial collection.</title>
        <authorList>
            <person name="Pauvert C."/>
            <person name="Hitch T.C.A."/>
            <person name="Clavel T."/>
        </authorList>
    </citation>
    <scope>NUCLEOTIDE SEQUENCE [LARGE SCALE GENOMIC DNA]</scope>
    <source>
        <strain evidence="1 2">CLA-AA-H78B</strain>
    </source>
</reference>
<proteinExistence type="predicted"/>
<dbReference type="EMBL" id="JBBMFC010000006">
    <property type="protein sequence ID" value="MEQ2578095.1"/>
    <property type="molecule type" value="Genomic_DNA"/>
</dbReference>
<keyword evidence="2" id="KW-1185">Reference proteome</keyword>
<organism evidence="1 2">
    <name type="scientific">Hominiventricola aquisgranensis</name>
    <dbReference type="NCBI Taxonomy" id="3133164"/>
    <lineage>
        <taxon>Bacteria</taxon>
        <taxon>Bacillati</taxon>
        <taxon>Bacillota</taxon>
        <taxon>Clostridia</taxon>
        <taxon>Lachnospirales</taxon>
        <taxon>Lachnospiraceae</taxon>
        <taxon>Hominiventricola</taxon>
    </lineage>
</organism>